<dbReference type="Proteomes" id="UP000831775">
    <property type="component" value="Chromosome"/>
</dbReference>
<evidence type="ECO:0000313" key="3">
    <source>
        <dbReference type="Proteomes" id="UP000831775"/>
    </source>
</evidence>
<gene>
    <name evidence="2" type="ORF">MUN76_02700</name>
</gene>
<dbReference type="GO" id="GO:0016787">
    <property type="term" value="F:hydrolase activity"/>
    <property type="evidence" value="ECO:0007669"/>
    <property type="project" value="UniProtKB-KW"/>
</dbReference>
<organism evidence="2 3">
    <name type="scientific">Leucobacter rhizosphaerae</name>
    <dbReference type="NCBI Taxonomy" id="2932245"/>
    <lineage>
        <taxon>Bacteria</taxon>
        <taxon>Bacillati</taxon>
        <taxon>Actinomycetota</taxon>
        <taxon>Actinomycetes</taxon>
        <taxon>Micrococcales</taxon>
        <taxon>Microbacteriaceae</taxon>
        <taxon>Leucobacter</taxon>
    </lineage>
</organism>
<feature type="domain" description="AB hydrolase-1" evidence="1">
    <location>
        <begin position="165"/>
        <end position="337"/>
    </location>
</feature>
<reference evidence="2 3" key="1">
    <citation type="submission" date="2022-04" db="EMBL/GenBank/DDBJ databases">
        <title>Leucobacter sp. isolated from rhizosphere of onion.</title>
        <authorList>
            <person name="Won M."/>
            <person name="Lee C.-M."/>
            <person name="Woen H.-Y."/>
            <person name="Kwon S.-W."/>
        </authorList>
    </citation>
    <scope>NUCLEOTIDE SEQUENCE [LARGE SCALE GENOMIC DNA]</scope>
    <source>
        <strain evidence="2 3">H25R-14</strain>
    </source>
</reference>
<name>A0ABY4FXC2_9MICO</name>
<keyword evidence="2" id="KW-0378">Hydrolase</keyword>
<keyword evidence="3" id="KW-1185">Reference proteome</keyword>
<sequence>MTKPKGRGRIARAIAIGGGLAALGAVGALGAGATLARRAVEPDRLVDTPVEVRGLVQEGDRTLIVLRGEQADLPGQYSFVFDGPDGHARLGPVLDERSDDVIREVLSVERGDLRVGARGRITGWWFTEPEQLGLRVERISYPTELGPAEAWIIHPRRARKRRWAVHVHGRGAPPEETLRGIAPLARAGITSLVISYRNDPGAPIGAHRRYGIGIAESRDVDAAIAEALHRGAERVTLFGWSMGGTASLIAATGGAHTRVIDGLILDSPAVDWAALLRYHASLFHAPRSVANIGIRLLDTGLIRGGEPDGIDFTRLTPDAFAERLQIPVLIHASTGDTFVPCAGSERLAELRPDVVQLRLQTRGEHVRLWNVAPEPWERVTEEFARAIPHPPWRGA</sequence>
<proteinExistence type="predicted"/>
<dbReference type="Gene3D" id="3.40.50.1820">
    <property type="entry name" value="alpha/beta hydrolase"/>
    <property type="match status" value="1"/>
</dbReference>
<dbReference type="InterPro" id="IPR000073">
    <property type="entry name" value="AB_hydrolase_1"/>
</dbReference>
<dbReference type="EMBL" id="CP095043">
    <property type="protein sequence ID" value="UOQ60908.1"/>
    <property type="molecule type" value="Genomic_DNA"/>
</dbReference>
<dbReference type="RefSeq" id="WP_244686918.1">
    <property type="nucleotide sequence ID" value="NZ_CP095043.1"/>
</dbReference>
<dbReference type="Pfam" id="PF12697">
    <property type="entry name" value="Abhydrolase_6"/>
    <property type="match status" value="1"/>
</dbReference>
<dbReference type="SUPFAM" id="SSF53474">
    <property type="entry name" value="alpha/beta-Hydrolases"/>
    <property type="match status" value="1"/>
</dbReference>
<protein>
    <submittedName>
        <fullName evidence="2">Alpha/beta fold hydrolase</fullName>
    </submittedName>
</protein>
<accession>A0ABY4FXC2</accession>
<evidence type="ECO:0000313" key="2">
    <source>
        <dbReference type="EMBL" id="UOQ60908.1"/>
    </source>
</evidence>
<evidence type="ECO:0000259" key="1">
    <source>
        <dbReference type="Pfam" id="PF12697"/>
    </source>
</evidence>
<dbReference type="InterPro" id="IPR029058">
    <property type="entry name" value="AB_hydrolase_fold"/>
</dbReference>